<dbReference type="Gramene" id="OGLUM11G07160.1">
    <property type="protein sequence ID" value="OGLUM11G07160.1"/>
    <property type="gene ID" value="OGLUM11G07160"/>
</dbReference>
<organism evidence="2">
    <name type="scientific">Oryza glumipatula</name>
    <dbReference type="NCBI Taxonomy" id="40148"/>
    <lineage>
        <taxon>Eukaryota</taxon>
        <taxon>Viridiplantae</taxon>
        <taxon>Streptophyta</taxon>
        <taxon>Embryophyta</taxon>
        <taxon>Tracheophyta</taxon>
        <taxon>Spermatophyta</taxon>
        <taxon>Magnoliopsida</taxon>
        <taxon>Liliopsida</taxon>
        <taxon>Poales</taxon>
        <taxon>Poaceae</taxon>
        <taxon>BOP clade</taxon>
        <taxon>Oryzoideae</taxon>
        <taxon>Oryzeae</taxon>
        <taxon>Oryzinae</taxon>
        <taxon>Oryza</taxon>
    </lineage>
</organism>
<keyword evidence="3" id="KW-1185">Reference proteome</keyword>
<name>A0A0E0BGY8_9ORYZ</name>
<sequence>MTTNCLALVEAAGVWVCVRAFIGSGASGGEGFSSPSGAGGVLIPGWRRRARPAARAVRGWQDLASGLLLRSNLWRCWVTSGSSGLLPVSGAVAALRRRLARVVVRHATTLVY</sequence>
<dbReference type="EnsemblPlants" id="OGLUM11G07160.1">
    <property type="protein sequence ID" value="OGLUM11G07160.1"/>
    <property type="gene ID" value="OGLUM11G07160"/>
</dbReference>
<feature type="signal peptide" evidence="1">
    <location>
        <begin position="1"/>
        <end position="20"/>
    </location>
</feature>
<protein>
    <recommendedName>
        <fullName evidence="4">DUF3778 domain-containing protein</fullName>
    </recommendedName>
</protein>
<dbReference type="Proteomes" id="UP000026961">
    <property type="component" value="Chromosome 11"/>
</dbReference>
<dbReference type="HOGENOM" id="CLU_2149771_0_0_1"/>
<evidence type="ECO:0008006" key="4">
    <source>
        <dbReference type="Google" id="ProtNLM"/>
    </source>
</evidence>
<evidence type="ECO:0000313" key="2">
    <source>
        <dbReference type="EnsemblPlants" id="OGLUM11G07160.1"/>
    </source>
</evidence>
<dbReference type="AlphaFoldDB" id="A0A0E0BGY8"/>
<accession>A0A0E0BGY8</accession>
<evidence type="ECO:0000313" key="3">
    <source>
        <dbReference type="Proteomes" id="UP000026961"/>
    </source>
</evidence>
<evidence type="ECO:0000256" key="1">
    <source>
        <dbReference type="SAM" id="SignalP"/>
    </source>
</evidence>
<keyword evidence="1" id="KW-0732">Signal</keyword>
<proteinExistence type="predicted"/>
<feature type="chain" id="PRO_5002354734" description="DUF3778 domain-containing protein" evidence="1">
    <location>
        <begin position="21"/>
        <end position="112"/>
    </location>
</feature>
<reference evidence="2" key="2">
    <citation type="submission" date="2018-05" db="EMBL/GenBank/DDBJ databases">
        <title>OgluRS3 (Oryza glumaepatula Reference Sequence Version 3).</title>
        <authorList>
            <person name="Zhang J."/>
            <person name="Kudrna D."/>
            <person name="Lee S."/>
            <person name="Talag J."/>
            <person name="Welchert J."/>
            <person name="Wing R.A."/>
        </authorList>
    </citation>
    <scope>NUCLEOTIDE SEQUENCE [LARGE SCALE GENOMIC DNA]</scope>
</reference>
<reference evidence="2" key="1">
    <citation type="submission" date="2015-04" db="UniProtKB">
        <authorList>
            <consortium name="EnsemblPlants"/>
        </authorList>
    </citation>
    <scope>IDENTIFICATION</scope>
</reference>